<dbReference type="InterPro" id="IPR050482">
    <property type="entry name" value="Sensor_HK_TwoCompSys"/>
</dbReference>
<dbReference type="EMBL" id="CP005935">
    <property type="protein sequence ID" value="AHA73133.1"/>
    <property type="molecule type" value="Genomic_DNA"/>
</dbReference>
<dbReference type="InterPro" id="IPR003594">
    <property type="entry name" value="HATPase_dom"/>
</dbReference>
<evidence type="ECO:0000259" key="7">
    <source>
        <dbReference type="PROSITE" id="PS50109"/>
    </source>
</evidence>
<dbReference type="CDD" id="cd16917">
    <property type="entry name" value="HATPase_UhpB-NarQ-NarX-like"/>
    <property type="match status" value="1"/>
</dbReference>
<dbReference type="Pfam" id="PF02518">
    <property type="entry name" value="HATPase_c"/>
    <property type="match status" value="1"/>
</dbReference>
<keyword evidence="1" id="KW-0808">Transferase</keyword>
<feature type="transmembrane region" description="Helical" evidence="6">
    <location>
        <begin position="132"/>
        <end position="155"/>
    </location>
</feature>
<evidence type="ECO:0000256" key="3">
    <source>
        <dbReference type="ARBA" id="ARBA00022777"/>
    </source>
</evidence>
<protein>
    <submittedName>
        <fullName evidence="8">ATPase, histidine kinase-, DNA gyrase B-, and HSP90-like domain protein putative sensor histidine kinase</fullName>
    </submittedName>
</protein>
<sequence>MRNIGFCIPLSILYLLILLTNNYYFHSSNFKESVNSLLISHFYMISVISLIFFTIGLISCLKKRQSIVAKKFFSLTSVFGIAILTSLLSSYDINIFKAIEVSSIFMLSYLLISFFSNFPVSTKPKYVKIFNLVSFLISTGLTIIYIFFCCFGYMSNNNFSFLFKVLLITNLFLSISICVFLISLHLRENNLKVKSQLYILIFGIILSFLPIVLLNLIPGLLFGESKIPFTYCLPSIIIFPLTISYLLIKQEVIEFEIRISKWLTNSLFYLLNLFLLNLSVEQFIDLSQKEIFILCSLSVLSVVLSVYIYKLILSLFRYFNIKNDAQSGLHKIELFQTLSKEKHAKELAKLIGQLINQMFNINGVSIIWNSNSIYHSLYETGIFQDMDKFELFNQLNQLEQNLLLKEGTTPIHIQFEKYHLICFPILIYQGMQGAIIIGEKNDYTLFKPKEINELEEVVINSANLLLSVNTLNSNKKEIRKAKVKAQNWKQFNYQIIQSLEDERKRLSIFLHDEILQILILQLNEIRMLQTKRNFSIDILNSMDEQLEDIIYSIRKMCHNLHPIIVEDLGLEASLHTLKREFELNYRILIHIQFNCKLKILSKNLEIQIYRIIKELLNNAIKHSKGNNVQIHIIEEKGCYVCTVEDDGIGFCVPNSFSEFSTSNHLGLMTIQRQVSELNGNLRISSEKDHGTLVTFTIPVNWEEKNEYTYTTSG</sequence>
<evidence type="ECO:0000256" key="4">
    <source>
        <dbReference type="ARBA" id="ARBA00022840"/>
    </source>
</evidence>
<dbReference type="KEGG" id="bthu:YBT1518_20005"/>
<keyword evidence="3 8" id="KW-0418">Kinase</keyword>
<dbReference type="SMART" id="SM00387">
    <property type="entry name" value="HATPase_c"/>
    <property type="match status" value="1"/>
</dbReference>
<proteinExistence type="predicted"/>
<dbReference type="GO" id="GO:0016301">
    <property type="term" value="F:kinase activity"/>
    <property type="evidence" value="ECO:0007669"/>
    <property type="project" value="UniProtKB-KW"/>
</dbReference>
<evidence type="ECO:0000256" key="2">
    <source>
        <dbReference type="ARBA" id="ARBA00022741"/>
    </source>
</evidence>
<keyword evidence="6" id="KW-0812">Transmembrane</keyword>
<gene>
    <name evidence="8" type="ORF">YBT1518_20005</name>
</gene>
<dbReference type="GO" id="GO:0000160">
    <property type="term" value="P:phosphorelay signal transduction system"/>
    <property type="evidence" value="ECO:0007669"/>
    <property type="project" value="UniProtKB-KW"/>
</dbReference>
<feature type="domain" description="Histidine kinase" evidence="7">
    <location>
        <begin position="509"/>
        <end position="701"/>
    </location>
</feature>
<reference evidence="8 9" key="1">
    <citation type="submission" date="2013-05" db="EMBL/GenBank/DDBJ databases">
        <title>Complete genome sequence of Bacillus thuringiensis YBT-1518, a typical strain with high toxicity to nematode.</title>
        <authorList>
            <person name="Wang P."/>
            <person name="Zhang C."/>
            <person name="Guo M."/>
            <person name="Guo S."/>
            <person name="Zhu Y."/>
            <person name="Zheng J."/>
            <person name="Zhu L."/>
            <person name="Ruan L."/>
            <person name="Peng D."/>
            <person name="Sun M."/>
        </authorList>
    </citation>
    <scope>NUCLEOTIDE SEQUENCE [LARGE SCALE GENOMIC DNA]</scope>
    <source>
        <strain evidence="8 9">YBT-1518</strain>
    </source>
</reference>
<evidence type="ECO:0000313" key="8">
    <source>
        <dbReference type="EMBL" id="AHA73133.1"/>
    </source>
</evidence>
<dbReference type="AlphaFoldDB" id="A0A9W3KE43"/>
<feature type="transmembrane region" description="Helical" evidence="6">
    <location>
        <begin position="37"/>
        <end position="60"/>
    </location>
</feature>
<evidence type="ECO:0000256" key="1">
    <source>
        <dbReference type="ARBA" id="ARBA00022679"/>
    </source>
</evidence>
<dbReference type="Gene3D" id="3.30.565.10">
    <property type="entry name" value="Histidine kinase-like ATPase, C-terminal domain"/>
    <property type="match status" value="1"/>
</dbReference>
<organism evidence="8 9">
    <name type="scientific">Bacillus thuringiensis YBT-1518</name>
    <dbReference type="NCBI Taxonomy" id="529122"/>
    <lineage>
        <taxon>Bacteria</taxon>
        <taxon>Bacillati</taxon>
        <taxon>Bacillota</taxon>
        <taxon>Bacilli</taxon>
        <taxon>Bacillales</taxon>
        <taxon>Bacillaceae</taxon>
        <taxon>Bacillus</taxon>
        <taxon>Bacillus cereus group</taxon>
    </lineage>
</organism>
<dbReference type="PANTHER" id="PTHR24421:SF60">
    <property type="entry name" value="SENSOR HISTIDINE KINASE COMP"/>
    <property type="match status" value="1"/>
</dbReference>
<feature type="transmembrane region" description="Helical" evidence="6">
    <location>
        <begin position="197"/>
        <end position="222"/>
    </location>
</feature>
<dbReference type="RefSeq" id="WP_023522755.1">
    <property type="nucleotide sequence ID" value="NC_022873.1"/>
</dbReference>
<feature type="transmembrane region" description="Helical" evidence="6">
    <location>
        <begin position="7"/>
        <end position="25"/>
    </location>
</feature>
<evidence type="ECO:0000256" key="5">
    <source>
        <dbReference type="ARBA" id="ARBA00023012"/>
    </source>
</evidence>
<dbReference type="Proteomes" id="UP000018566">
    <property type="component" value="Chromosome"/>
</dbReference>
<feature type="transmembrane region" description="Helical" evidence="6">
    <location>
        <begin position="103"/>
        <end position="120"/>
    </location>
</feature>
<dbReference type="PANTHER" id="PTHR24421">
    <property type="entry name" value="NITRATE/NITRITE SENSOR PROTEIN NARX-RELATED"/>
    <property type="match status" value="1"/>
</dbReference>
<dbReference type="PROSITE" id="PS50109">
    <property type="entry name" value="HIS_KIN"/>
    <property type="match status" value="1"/>
</dbReference>
<dbReference type="InterPro" id="IPR005467">
    <property type="entry name" value="His_kinase_dom"/>
</dbReference>
<feature type="transmembrane region" description="Helical" evidence="6">
    <location>
        <begin position="291"/>
        <end position="312"/>
    </location>
</feature>
<keyword evidence="6" id="KW-0472">Membrane</keyword>
<accession>A0A9W3KE43</accession>
<dbReference type="SUPFAM" id="SSF55874">
    <property type="entry name" value="ATPase domain of HSP90 chaperone/DNA topoisomerase II/histidine kinase"/>
    <property type="match status" value="1"/>
</dbReference>
<keyword evidence="4" id="KW-0067">ATP-binding</keyword>
<keyword evidence="2" id="KW-0547">Nucleotide-binding</keyword>
<feature type="transmembrane region" description="Helical" evidence="6">
    <location>
        <begin position="228"/>
        <end position="248"/>
    </location>
</feature>
<name>A0A9W3KE43_BACTU</name>
<dbReference type="GO" id="GO:0005524">
    <property type="term" value="F:ATP binding"/>
    <property type="evidence" value="ECO:0007669"/>
    <property type="project" value="UniProtKB-KW"/>
</dbReference>
<feature type="transmembrane region" description="Helical" evidence="6">
    <location>
        <begin position="72"/>
        <end position="91"/>
    </location>
</feature>
<keyword evidence="5" id="KW-0902">Two-component regulatory system</keyword>
<dbReference type="InterPro" id="IPR036890">
    <property type="entry name" value="HATPase_C_sf"/>
</dbReference>
<keyword evidence="6" id="KW-1133">Transmembrane helix</keyword>
<feature type="transmembrane region" description="Helical" evidence="6">
    <location>
        <begin position="161"/>
        <end position="185"/>
    </location>
</feature>
<evidence type="ECO:0000313" key="9">
    <source>
        <dbReference type="Proteomes" id="UP000018566"/>
    </source>
</evidence>
<evidence type="ECO:0000256" key="6">
    <source>
        <dbReference type="SAM" id="Phobius"/>
    </source>
</evidence>